<dbReference type="GO" id="GO:0016567">
    <property type="term" value="P:protein ubiquitination"/>
    <property type="evidence" value="ECO:0007669"/>
    <property type="project" value="InterPro"/>
</dbReference>
<evidence type="ECO:0000313" key="3">
    <source>
        <dbReference type="EMBL" id="CAB9520528.1"/>
    </source>
</evidence>
<accession>A0A9N8HRW2</accession>
<dbReference type="EMBL" id="CAICTM010001109">
    <property type="protein sequence ID" value="CAB9520528.1"/>
    <property type="molecule type" value="Genomic_DNA"/>
</dbReference>
<proteinExistence type="predicted"/>
<reference evidence="3" key="1">
    <citation type="submission" date="2020-06" db="EMBL/GenBank/DDBJ databases">
        <authorList>
            <consortium name="Plant Systems Biology data submission"/>
        </authorList>
    </citation>
    <scope>NUCLEOTIDE SEQUENCE</scope>
    <source>
        <strain evidence="3">D6</strain>
    </source>
</reference>
<dbReference type="PROSITE" id="PS51698">
    <property type="entry name" value="U_BOX"/>
    <property type="match status" value="1"/>
</dbReference>
<evidence type="ECO:0000256" key="1">
    <source>
        <dbReference type="SAM" id="MobiDB-lite"/>
    </source>
</evidence>
<dbReference type="InterPro" id="IPR052085">
    <property type="entry name" value="WD-SAM-U-box"/>
</dbReference>
<organism evidence="3 4">
    <name type="scientific">Seminavis robusta</name>
    <dbReference type="NCBI Taxonomy" id="568900"/>
    <lineage>
        <taxon>Eukaryota</taxon>
        <taxon>Sar</taxon>
        <taxon>Stramenopiles</taxon>
        <taxon>Ochrophyta</taxon>
        <taxon>Bacillariophyta</taxon>
        <taxon>Bacillariophyceae</taxon>
        <taxon>Bacillariophycidae</taxon>
        <taxon>Naviculales</taxon>
        <taxon>Naviculaceae</taxon>
        <taxon>Seminavis</taxon>
    </lineage>
</organism>
<evidence type="ECO:0000313" key="4">
    <source>
        <dbReference type="Proteomes" id="UP001153069"/>
    </source>
</evidence>
<dbReference type="PANTHER" id="PTHR46573">
    <property type="entry name" value="WD REPEAT, SAM AND U-BOX DOMAIN-CONTAINING PROTEIN 1"/>
    <property type="match status" value="1"/>
</dbReference>
<dbReference type="AlphaFoldDB" id="A0A9N8HRW2"/>
<comment type="caution">
    <text evidence="3">The sequence shown here is derived from an EMBL/GenBank/DDBJ whole genome shotgun (WGS) entry which is preliminary data.</text>
</comment>
<dbReference type="SUPFAM" id="SSF57850">
    <property type="entry name" value="RING/U-box"/>
    <property type="match status" value="2"/>
</dbReference>
<feature type="region of interest" description="Disordered" evidence="1">
    <location>
        <begin position="1"/>
        <end position="35"/>
    </location>
</feature>
<feature type="compositionally biased region" description="Basic residues" evidence="1">
    <location>
        <begin position="243"/>
        <end position="257"/>
    </location>
</feature>
<dbReference type="Proteomes" id="UP001153069">
    <property type="component" value="Unassembled WGS sequence"/>
</dbReference>
<name>A0A9N8HRW2_9STRA</name>
<dbReference type="CDD" id="cd16655">
    <property type="entry name" value="RING-Ubox_WDSUB1-like"/>
    <property type="match status" value="1"/>
</dbReference>
<evidence type="ECO:0000259" key="2">
    <source>
        <dbReference type="PROSITE" id="PS51698"/>
    </source>
</evidence>
<feature type="region of interest" description="Disordered" evidence="1">
    <location>
        <begin position="240"/>
        <end position="266"/>
    </location>
</feature>
<dbReference type="SMART" id="SM00504">
    <property type="entry name" value="Ubox"/>
    <property type="match status" value="2"/>
</dbReference>
<dbReference type="OrthoDB" id="202775at2759"/>
<dbReference type="InterPro" id="IPR003613">
    <property type="entry name" value="Ubox_domain"/>
</dbReference>
<dbReference type="GO" id="GO:0004842">
    <property type="term" value="F:ubiquitin-protein transferase activity"/>
    <property type="evidence" value="ECO:0007669"/>
    <property type="project" value="InterPro"/>
</dbReference>
<keyword evidence="4" id="KW-1185">Reference proteome</keyword>
<sequence length="288" mass="32608">MVLEVPTIDDNISLQREKDKDNQPDQTDEQESKTTQEAKLLDVPKAFVCSITNEIMKDPVVGSDGKSYEKTAEAATDGEFYPNRVLKACIQQKECFSALKACIGDLQQKAREDKKSRKSIRQSLRGFRRSGRSPIFQSLRSIEQAFSSRGIASLPDEFYCPITHGLMCQPTIDPDGNTYEKDAIVAWIEEHGTSPVTRRPLSIDDLYDNTALVELMKEIFGMTAIQDAQSSIRQWKNMIPSKSKSKRSMRGWTRRRSNNGQRTNSGSWRHRGYRLAILALIVVVMVLV</sequence>
<feature type="domain" description="U-box" evidence="2">
    <location>
        <begin position="153"/>
        <end position="229"/>
    </location>
</feature>
<gene>
    <name evidence="3" type="ORF">SEMRO_1111_G242410.1</name>
</gene>
<protein>
    <submittedName>
        <fullName evidence="3">SAM and U-box domain-containing protein 1</fullName>
    </submittedName>
</protein>
<dbReference type="Gene3D" id="3.30.40.10">
    <property type="entry name" value="Zinc/RING finger domain, C3HC4 (zinc finger)"/>
    <property type="match status" value="2"/>
</dbReference>
<dbReference type="Pfam" id="PF04564">
    <property type="entry name" value="U-box"/>
    <property type="match status" value="2"/>
</dbReference>
<dbReference type="PANTHER" id="PTHR46573:SF1">
    <property type="entry name" value="WD REPEAT, SAM AND U-BOX DOMAIN-CONTAINING PROTEIN 1"/>
    <property type="match status" value="1"/>
</dbReference>
<dbReference type="InterPro" id="IPR013083">
    <property type="entry name" value="Znf_RING/FYVE/PHD"/>
</dbReference>